<comment type="caution">
    <text evidence="1">The sequence shown here is derived from an EMBL/GenBank/DDBJ whole genome shotgun (WGS) entry which is preliminary data.</text>
</comment>
<gene>
    <name evidence="1" type="ORF">SDC9_209256</name>
</gene>
<dbReference type="AlphaFoldDB" id="A0A645JCU7"/>
<dbReference type="EMBL" id="VSSQ01138228">
    <property type="protein sequence ID" value="MPN61518.1"/>
    <property type="molecule type" value="Genomic_DNA"/>
</dbReference>
<proteinExistence type="predicted"/>
<accession>A0A645JCU7</accession>
<name>A0A645JCU7_9ZZZZ</name>
<protein>
    <submittedName>
        <fullName evidence="1">Uncharacterized protein</fullName>
    </submittedName>
</protein>
<reference evidence="1" key="1">
    <citation type="submission" date="2019-08" db="EMBL/GenBank/DDBJ databases">
        <authorList>
            <person name="Kucharzyk K."/>
            <person name="Murdoch R.W."/>
            <person name="Higgins S."/>
            <person name="Loffler F."/>
        </authorList>
    </citation>
    <scope>NUCLEOTIDE SEQUENCE</scope>
</reference>
<evidence type="ECO:0000313" key="1">
    <source>
        <dbReference type="EMBL" id="MPN61518.1"/>
    </source>
</evidence>
<sequence>MPGDASVDVAAQGDAETMVGIAEVHFQYRLDLPEVVPHGVVMEVEPVGA</sequence>
<organism evidence="1">
    <name type="scientific">bioreactor metagenome</name>
    <dbReference type="NCBI Taxonomy" id="1076179"/>
    <lineage>
        <taxon>unclassified sequences</taxon>
        <taxon>metagenomes</taxon>
        <taxon>ecological metagenomes</taxon>
    </lineage>
</organism>